<dbReference type="InterPro" id="IPR006015">
    <property type="entry name" value="Universal_stress_UspA"/>
</dbReference>
<dbReference type="InterPro" id="IPR014729">
    <property type="entry name" value="Rossmann-like_a/b/a_fold"/>
</dbReference>
<dbReference type="CDD" id="cd00293">
    <property type="entry name" value="USP-like"/>
    <property type="match status" value="2"/>
</dbReference>
<keyword evidence="4" id="KW-1185">Reference proteome</keyword>
<comment type="similarity">
    <text evidence="1">Belongs to the universal stress protein A family.</text>
</comment>
<gene>
    <name evidence="3" type="ORF">JIP62_00220</name>
</gene>
<dbReference type="Proteomes" id="UP000595448">
    <property type="component" value="Chromosome"/>
</dbReference>
<dbReference type="PANTHER" id="PTHR46268:SF6">
    <property type="entry name" value="UNIVERSAL STRESS PROTEIN UP12"/>
    <property type="match status" value="1"/>
</dbReference>
<feature type="domain" description="UspA" evidence="2">
    <location>
        <begin position="11"/>
        <end position="143"/>
    </location>
</feature>
<dbReference type="Pfam" id="PF00582">
    <property type="entry name" value="Usp"/>
    <property type="match status" value="2"/>
</dbReference>
<dbReference type="EMBL" id="CP067977">
    <property type="protein sequence ID" value="QQQ18623.1"/>
    <property type="molecule type" value="Genomic_DNA"/>
</dbReference>
<evidence type="ECO:0000259" key="2">
    <source>
        <dbReference type="Pfam" id="PF00582"/>
    </source>
</evidence>
<feature type="domain" description="UspA" evidence="2">
    <location>
        <begin position="150"/>
        <end position="286"/>
    </location>
</feature>
<protein>
    <submittedName>
        <fullName evidence="3">Universal stress protein</fullName>
    </submittedName>
</protein>
<evidence type="ECO:0000313" key="4">
    <source>
        <dbReference type="Proteomes" id="UP000595448"/>
    </source>
</evidence>
<dbReference type="Gene3D" id="3.40.50.620">
    <property type="entry name" value="HUPs"/>
    <property type="match status" value="2"/>
</dbReference>
<dbReference type="InterPro" id="IPR006016">
    <property type="entry name" value="UspA"/>
</dbReference>
<dbReference type="PANTHER" id="PTHR46268">
    <property type="entry name" value="STRESS RESPONSE PROTEIN NHAX"/>
    <property type="match status" value="1"/>
</dbReference>
<organism evidence="3 4">
    <name type="scientific">Brevundimonas vitisensis</name>
    <dbReference type="NCBI Taxonomy" id="2800818"/>
    <lineage>
        <taxon>Bacteria</taxon>
        <taxon>Pseudomonadati</taxon>
        <taxon>Pseudomonadota</taxon>
        <taxon>Alphaproteobacteria</taxon>
        <taxon>Caulobacterales</taxon>
        <taxon>Caulobacteraceae</taxon>
        <taxon>Brevundimonas</taxon>
    </lineage>
</organism>
<name>A0ABX7BM18_9CAUL</name>
<evidence type="ECO:0000256" key="1">
    <source>
        <dbReference type="ARBA" id="ARBA00008791"/>
    </source>
</evidence>
<dbReference type="RefSeq" id="WP_201102990.1">
    <property type="nucleotide sequence ID" value="NZ_CP067977.1"/>
</dbReference>
<dbReference type="SUPFAM" id="SSF52402">
    <property type="entry name" value="Adenine nucleotide alpha hydrolases-like"/>
    <property type="match status" value="2"/>
</dbReference>
<evidence type="ECO:0000313" key="3">
    <source>
        <dbReference type="EMBL" id="QQQ18623.1"/>
    </source>
</evidence>
<proteinExistence type="inferred from homology"/>
<sequence>MNEWSAVPHGKILLATDLSGRSDRALDRAVQLANTWQVELHVVHVLEESSTLPDSRGLPSWRWPPDMAAVVERQIREDIYGPCPELRIHIEEGPVLSSILKVVAREKPDLVVVGGRRPEPFGDLGKTIDELFRRCPASVLVVKRRPHGPYRKVVVGDDFTPEARHGLEVAVRRFPEAEFALMHAHEIAYGRLFLNSSLSEAFGEMERATIRESLAGAAIPDDIRGRINTLIEHGAPEAMLSSYVREKAADLTVIGAYERGRLFHAVVKGKGPRIVQAVPGDVLVVRPERERDAG</sequence>
<dbReference type="PRINTS" id="PR01438">
    <property type="entry name" value="UNVRSLSTRESS"/>
</dbReference>
<reference evidence="3 4" key="1">
    <citation type="submission" date="2021-01" db="EMBL/GenBank/DDBJ databases">
        <title>Brevundimonas vitis sp. nov., an bacterium isolated from grape (Vitis vinifera).</title>
        <authorList>
            <person name="Jiang L."/>
            <person name="Lee J."/>
        </authorList>
    </citation>
    <scope>NUCLEOTIDE SEQUENCE [LARGE SCALE GENOMIC DNA]</scope>
    <source>
        <strain evidence="3 4">GRTSA-9</strain>
    </source>
</reference>
<accession>A0ABX7BM18</accession>